<dbReference type="Gene3D" id="3.40.50.1970">
    <property type="match status" value="1"/>
</dbReference>
<dbReference type="FunFam" id="3.40.50.1970:FF:000003">
    <property type="entry name" value="Alcohol dehydrogenase, iron-containing"/>
    <property type="match status" value="1"/>
</dbReference>
<protein>
    <recommendedName>
        <fullName evidence="1">alcohol dehydrogenase</fullName>
        <ecNumber evidence="1">1.1.1.1</ecNumber>
    </recommendedName>
</protein>
<evidence type="ECO:0000259" key="4">
    <source>
        <dbReference type="Pfam" id="PF25137"/>
    </source>
</evidence>
<evidence type="ECO:0000256" key="2">
    <source>
        <dbReference type="ARBA" id="ARBA00023002"/>
    </source>
</evidence>
<name>A0A1Y1VD65_9FUNG</name>
<dbReference type="InterPro" id="IPR001670">
    <property type="entry name" value="ADH_Fe/GldA"/>
</dbReference>
<feature type="domain" description="Alcohol dehydrogenase iron-type/glycerol dehydrogenase GldA" evidence="3">
    <location>
        <begin position="10"/>
        <end position="180"/>
    </location>
</feature>
<evidence type="ECO:0000313" key="5">
    <source>
        <dbReference type="EMBL" id="ORX53020.1"/>
    </source>
</evidence>
<dbReference type="Gene3D" id="1.20.1090.10">
    <property type="entry name" value="Dehydroquinate synthase-like - alpha domain"/>
    <property type="match status" value="1"/>
</dbReference>
<dbReference type="PANTHER" id="PTHR43633">
    <property type="entry name" value="ALCOHOL DEHYDROGENASE YQHD"/>
    <property type="match status" value="1"/>
</dbReference>
<sequence>MKYDFTFHNPTKIYFGKDSLDNLETELKKYGKRILLAYGGGSIKKNGIYDKVIAILKKCDKEVFECKDVLPNPALSKMLEGAKTIRDNDVDLVLAVGGGSVIDCAKGMSVAAYYDGDDVFKSYWVNHEPLHKNKIVPLGTVLTMVGTGSEMDAGSVISDTDNKIKNATDLFNPDFSILNPEYTYTLSKYQMVSGIFDCMSHLMEQYFSGDDDNTSDYLIEGIYKSIINATKIAVKNPLDYEARSNIMWCSTMALCGIAGKSKTQDWEVHMIEHQLSAYTNCAHGMGLCAISMPYYRYIYKFGLPKFVRFAKEVWGVDAIGKTDEQVALEGIDCMEKFAKECGMITTLKELGATKEMLPDIANSCILGGGYKKVTHEEILEILKNCYE</sequence>
<dbReference type="Pfam" id="PF00465">
    <property type="entry name" value="Fe-ADH"/>
    <property type="match status" value="1"/>
</dbReference>
<evidence type="ECO:0000313" key="6">
    <source>
        <dbReference type="Proteomes" id="UP000193719"/>
    </source>
</evidence>
<dbReference type="SUPFAM" id="SSF56796">
    <property type="entry name" value="Dehydroquinate synthase-like"/>
    <property type="match status" value="1"/>
</dbReference>
<keyword evidence="6" id="KW-1185">Reference proteome</keyword>
<dbReference type="GO" id="GO:0005829">
    <property type="term" value="C:cytosol"/>
    <property type="evidence" value="ECO:0007669"/>
    <property type="project" value="TreeGrafter"/>
</dbReference>
<dbReference type="EMBL" id="MCFH01000014">
    <property type="protein sequence ID" value="ORX53020.1"/>
    <property type="molecule type" value="Genomic_DNA"/>
</dbReference>
<dbReference type="EC" id="1.1.1.1" evidence="1"/>
<dbReference type="InterPro" id="IPR056798">
    <property type="entry name" value="ADH_Fe_C"/>
</dbReference>
<reference evidence="5 6" key="2">
    <citation type="submission" date="2016-08" db="EMBL/GenBank/DDBJ databases">
        <title>Pervasive Adenine N6-methylation of Active Genes in Fungi.</title>
        <authorList>
            <consortium name="DOE Joint Genome Institute"/>
            <person name="Mondo S.J."/>
            <person name="Dannebaum R.O."/>
            <person name="Kuo R.C."/>
            <person name="Labutti K."/>
            <person name="Haridas S."/>
            <person name="Kuo A."/>
            <person name="Salamov A."/>
            <person name="Ahrendt S.R."/>
            <person name="Lipzen A."/>
            <person name="Sullivan W."/>
            <person name="Andreopoulos W.B."/>
            <person name="Clum A."/>
            <person name="Lindquist E."/>
            <person name="Daum C."/>
            <person name="Ramamoorthy G.K."/>
            <person name="Gryganskyi A."/>
            <person name="Culley D."/>
            <person name="Magnuson J.K."/>
            <person name="James T.Y."/>
            <person name="O'Malley M.A."/>
            <person name="Stajich J.E."/>
            <person name="Spatafora J.W."/>
            <person name="Visel A."/>
            <person name="Grigoriev I.V."/>
        </authorList>
    </citation>
    <scope>NUCLEOTIDE SEQUENCE [LARGE SCALE GENOMIC DNA]</scope>
    <source>
        <strain evidence="6">finn</strain>
    </source>
</reference>
<comment type="caution">
    <text evidence="5">The sequence shown here is derived from an EMBL/GenBank/DDBJ whole genome shotgun (WGS) entry which is preliminary data.</text>
</comment>
<proteinExistence type="predicted"/>
<reference evidence="5 6" key="1">
    <citation type="submission" date="2016-08" db="EMBL/GenBank/DDBJ databases">
        <title>Genomes of anaerobic fungi encode conserved fungal cellulosomes for biomass hydrolysis.</title>
        <authorList>
            <consortium name="DOE Joint Genome Institute"/>
            <person name="Haitjema C.H."/>
            <person name="Gilmore S.P."/>
            <person name="Henske J.K."/>
            <person name="Solomon K.V."/>
            <person name="De Groot R."/>
            <person name="Kuo A."/>
            <person name="Mondo S.J."/>
            <person name="Salamov A.A."/>
            <person name="Labutti K."/>
            <person name="Zhao Z."/>
            <person name="Chiniquy J."/>
            <person name="Barry K."/>
            <person name="Brewer H.M."/>
            <person name="Purvine S.O."/>
            <person name="Wright A.T."/>
            <person name="Boxma B."/>
            <person name="Van Alen T."/>
            <person name="Hackstein J.H."/>
            <person name="Baker S.E."/>
            <person name="Grigoriev I.V."/>
            <person name="O'Malley M.A."/>
        </authorList>
    </citation>
    <scope>NUCLEOTIDE SEQUENCE [LARGE SCALE GENOMIC DNA]</scope>
    <source>
        <strain evidence="6">finn</strain>
    </source>
</reference>
<dbReference type="CDD" id="cd08187">
    <property type="entry name" value="BDH"/>
    <property type="match status" value="1"/>
</dbReference>
<accession>A0A1Y1VD65</accession>
<dbReference type="Proteomes" id="UP000193719">
    <property type="component" value="Unassembled WGS sequence"/>
</dbReference>
<dbReference type="GO" id="GO:1990002">
    <property type="term" value="F:methylglyoxal reductase (NADPH) (acetol producing) activity"/>
    <property type="evidence" value="ECO:0007669"/>
    <property type="project" value="TreeGrafter"/>
</dbReference>
<dbReference type="InterPro" id="IPR044731">
    <property type="entry name" value="BDH-like"/>
</dbReference>
<dbReference type="GO" id="GO:0046872">
    <property type="term" value="F:metal ion binding"/>
    <property type="evidence" value="ECO:0007669"/>
    <property type="project" value="InterPro"/>
</dbReference>
<dbReference type="GO" id="GO:1990362">
    <property type="term" value="F:butanol dehydrogenase (NAD+) activity"/>
    <property type="evidence" value="ECO:0007669"/>
    <property type="project" value="InterPro"/>
</dbReference>
<evidence type="ECO:0000259" key="3">
    <source>
        <dbReference type="Pfam" id="PF00465"/>
    </source>
</evidence>
<feature type="domain" description="Fe-containing alcohol dehydrogenase-like C-terminal" evidence="4">
    <location>
        <begin position="192"/>
        <end position="385"/>
    </location>
</feature>
<dbReference type="PANTHER" id="PTHR43633:SF1">
    <property type="entry name" value="ALCOHOL DEHYDROGENASE YQHD"/>
    <property type="match status" value="1"/>
</dbReference>
<dbReference type="OrthoDB" id="339764at2759"/>
<evidence type="ECO:0000256" key="1">
    <source>
        <dbReference type="ARBA" id="ARBA00013190"/>
    </source>
</evidence>
<dbReference type="AlphaFoldDB" id="A0A1Y1VD65"/>
<dbReference type="STRING" id="1754191.A0A1Y1VD65"/>
<gene>
    <name evidence="5" type="ORF">BCR36DRAFT_349780</name>
</gene>
<organism evidence="5 6">
    <name type="scientific">Piromyces finnis</name>
    <dbReference type="NCBI Taxonomy" id="1754191"/>
    <lineage>
        <taxon>Eukaryota</taxon>
        <taxon>Fungi</taxon>
        <taxon>Fungi incertae sedis</taxon>
        <taxon>Chytridiomycota</taxon>
        <taxon>Chytridiomycota incertae sedis</taxon>
        <taxon>Neocallimastigomycetes</taxon>
        <taxon>Neocallimastigales</taxon>
        <taxon>Neocallimastigaceae</taxon>
        <taxon>Piromyces</taxon>
    </lineage>
</organism>
<keyword evidence="2" id="KW-0560">Oxidoreductase</keyword>
<dbReference type="Pfam" id="PF25137">
    <property type="entry name" value="ADH_Fe_C"/>
    <property type="match status" value="1"/>
</dbReference>
<dbReference type="GO" id="GO:0008106">
    <property type="term" value="F:alcohol dehydrogenase (NADP+) activity"/>
    <property type="evidence" value="ECO:0007669"/>
    <property type="project" value="TreeGrafter"/>
</dbReference>